<keyword evidence="6" id="KW-0347">Helicase</keyword>
<accession>A0AAJ6CSI2</accession>
<feature type="domain" description="Helicase C-terminal" evidence="15">
    <location>
        <begin position="816"/>
        <end position="969"/>
    </location>
</feature>
<keyword evidence="18" id="KW-1185">Reference proteome</keyword>
<dbReference type="InterPro" id="IPR011545">
    <property type="entry name" value="DEAD/DEAH_box_helicase_dom"/>
</dbReference>
<comment type="similarity">
    <text evidence="10 13">In the N-terminal section; belongs to the UvrB family.</text>
</comment>
<dbReference type="Pfam" id="PF17757">
    <property type="entry name" value="UvrB_inter"/>
    <property type="match status" value="1"/>
</dbReference>
<keyword evidence="4 13" id="KW-0227">DNA damage</keyword>
<dbReference type="AlphaFoldDB" id="A0AAJ6CSI2"/>
<dbReference type="RefSeq" id="WP_342824788.1">
    <property type="nucleotide sequence ID" value="NZ_CP046146.1"/>
</dbReference>
<protein>
    <recommendedName>
        <fullName evidence="12 13">Transcription-repair-coupling factor</fullName>
        <shortName evidence="13">TRCF</shortName>
        <ecNumber evidence="13">3.6.4.-</ecNumber>
    </recommendedName>
</protein>
<dbReference type="InterPro" id="IPR014001">
    <property type="entry name" value="Helicase_ATP-bd"/>
</dbReference>
<dbReference type="Gene3D" id="3.30.2060.10">
    <property type="entry name" value="Penicillin-binding protein 1b domain"/>
    <property type="match status" value="1"/>
</dbReference>
<keyword evidence="2 13" id="KW-0963">Cytoplasm</keyword>
<reference evidence="18 19" key="1">
    <citation type="submission" date="2019-11" db="EMBL/GenBank/DDBJ databases">
        <authorList>
            <person name="Cho J.-C."/>
        </authorList>
    </citation>
    <scope>NUCLEOTIDE SEQUENCE [LARGE SCALE GENOMIC DNA]</scope>
    <source>
        <strain evidence="17 18">JH1073</strain>
        <strain evidence="16 19">JH702</strain>
    </source>
</reference>
<dbReference type="GO" id="GO:0003684">
    <property type="term" value="F:damaged DNA binding"/>
    <property type="evidence" value="ECO:0007669"/>
    <property type="project" value="InterPro"/>
</dbReference>
<dbReference type="GO" id="GO:0005737">
    <property type="term" value="C:cytoplasm"/>
    <property type="evidence" value="ECO:0007669"/>
    <property type="project" value="UniProtKB-SubCell"/>
</dbReference>
<dbReference type="Pfam" id="PF00270">
    <property type="entry name" value="DEAD"/>
    <property type="match status" value="1"/>
</dbReference>
<dbReference type="Gene3D" id="3.90.1150.50">
    <property type="entry name" value="Transcription-repair-coupling factor, D7 domain"/>
    <property type="match status" value="1"/>
</dbReference>
<dbReference type="Gene3D" id="2.40.10.170">
    <property type="match status" value="1"/>
</dbReference>
<dbReference type="PROSITE" id="PS51192">
    <property type="entry name" value="HELICASE_ATP_BIND_1"/>
    <property type="match status" value="1"/>
</dbReference>
<dbReference type="InterPro" id="IPR027417">
    <property type="entry name" value="P-loop_NTPase"/>
</dbReference>
<gene>
    <name evidence="13 17" type="primary">mfd</name>
    <name evidence="16" type="ORF">GKO46_07570</name>
    <name evidence="17" type="ORF">GKO48_01575</name>
</gene>
<dbReference type="GO" id="GO:0000716">
    <property type="term" value="P:transcription-coupled nucleotide-excision repair, DNA damage recognition"/>
    <property type="evidence" value="ECO:0007669"/>
    <property type="project" value="UniProtKB-UniRule"/>
</dbReference>
<comment type="function">
    <text evidence="13">Couples transcription and DNA repair by recognizing RNA polymerase (RNAP) stalled at DNA lesions. Mediates ATP-dependent release of RNAP and its truncated transcript from the DNA, and recruitment of nucleotide excision repair machinery to the damaged site.</text>
</comment>
<evidence type="ECO:0000256" key="9">
    <source>
        <dbReference type="ARBA" id="ARBA00023204"/>
    </source>
</evidence>
<dbReference type="InterPro" id="IPR004576">
    <property type="entry name" value="Mfd"/>
</dbReference>
<dbReference type="Gene3D" id="3.40.50.11180">
    <property type="match status" value="1"/>
</dbReference>
<evidence type="ECO:0000256" key="8">
    <source>
        <dbReference type="ARBA" id="ARBA00023125"/>
    </source>
</evidence>
<dbReference type="GO" id="GO:0006355">
    <property type="term" value="P:regulation of DNA-templated transcription"/>
    <property type="evidence" value="ECO:0007669"/>
    <property type="project" value="UniProtKB-UniRule"/>
</dbReference>
<evidence type="ECO:0000313" key="18">
    <source>
        <dbReference type="Proteomes" id="UP001219901"/>
    </source>
</evidence>
<evidence type="ECO:0000256" key="11">
    <source>
        <dbReference type="ARBA" id="ARBA00061399"/>
    </source>
</evidence>
<keyword evidence="7 13" id="KW-0067">ATP-binding</keyword>
<evidence type="ECO:0000256" key="2">
    <source>
        <dbReference type="ARBA" id="ARBA00022490"/>
    </source>
</evidence>
<dbReference type="Proteomes" id="UP001321249">
    <property type="component" value="Unassembled WGS sequence"/>
</dbReference>
<evidence type="ECO:0000256" key="5">
    <source>
        <dbReference type="ARBA" id="ARBA00022801"/>
    </source>
</evidence>
<keyword evidence="9 13" id="KW-0234">DNA repair</keyword>
<evidence type="ECO:0000256" key="6">
    <source>
        <dbReference type="ARBA" id="ARBA00022806"/>
    </source>
</evidence>
<dbReference type="InterPro" id="IPR001650">
    <property type="entry name" value="Helicase_C-like"/>
</dbReference>
<dbReference type="GO" id="GO:0003678">
    <property type="term" value="F:DNA helicase activity"/>
    <property type="evidence" value="ECO:0007669"/>
    <property type="project" value="TreeGrafter"/>
</dbReference>
<dbReference type="SUPFAM" id="SSF143517">
    <property type="entry name" value="TRCF domain-like"/>
    <property type="match status" value="1"/>
</dbReference>
<dbReference type="NCBIfam" id="TIGR00580">
    <property type="entry name" value="mfd"/>
    <property type="match status" value="1"/>
</dbReference>
<dbReference type="Pfam" id="PF00271">
    <property type="entry name" value="Helicase_C"/>
    <property type="match status" value="1"/>
</dbReference>
<dbReference type="Gene3D" id="3.40.50.300">
    <property type="entry name" value="P-loop containing nucleotide triphosphate hydrolases"/>
    <property type="match status" value="2"/>
</dbReference>
<reference evidence="18" key="3">
    <citation type="submission" date="2023-06" db="EMBL/GenBank/DDBJ databases">
        <title>Pangenomics reveal diversification of enzyme families and niche specialization in globally abundant SAR202 bacteria.</title>
        <authorList>
            <person name="Saw J.H.W."/>
        </authorList>
    </citation>
    <scope>NUCLEOTIDE SEQUENCE [LARGE SCALE GENOMIC DNA]</scope>
    <source>
        <strain evidence="18">JH1073</strain>
    </source>
</reference>
<dbReference type="EMBL" id="WMBE01000002">
    <property type="protein sequence ID" value="MDG0866929.1"/>
    <property type="molecule type" value="Genomic_DNA"/>
</dbReference>
<dbReference type="InterPro" id="IPR005118">
    <property type="entry name" value="TRCF_C"/>
</dbReference>
<evidence type="ECO:0000313" key="16">
    <source>
        <dbReference type="EMBL" id="MDG0866929.1"/>
    </source>
</evidence>
<dbReference type="CDD" id="cd17991">
    <property type="entry name" value="DEXHc_TRCF"/>
    <property type="match status" value="1"/>
</dbReference>
<evidence type="ECO:0000256" key="4">
    <source>
        <dbReference type="ARBA" id="ARBA00022763"/>
    </source>
</evidence>
<dbReference type="SMART" id="SM01058">
    <property type="entry name" value="CarD_TRCF"/>
    <property type="match status" value="1"/>
</dbReference>
<dbReference type="PANTHER" id="PTHR47964">
    <property type="entry name" value="ATP-DEPENDENT DNA HELICASE HOMOLOG RECG, CHLOROPLASTIC"/>
    <property type="match status" value="1"/>
</dbReference>
<dbReference type="SMART" id="SM00487">
    <property type="entry name" value="DEXDc"/>
    <property type="match status" value="1"/>
</dbReference>
<dbReference type="Pfam" id="PF03461">
    <property type="entry name" value="TRCF"/>
    <property type="match status" value="1"/>
</dbReference>
<dbReference type="SMART" id="SM00982">
    <property type="entry name" value="TRCF"/>
    <property type="match status" value="1"/>
</dbReference>
<keyword evidence="3 13" id="KW-0547">Nucleotide-binding</keyword>
<evidence type="ECO:0000256" key="10">
    <source>
        <dbReference type="ARBA" id="ARBA00061104"/>
    </source>
</evidence>
<dbReference type="InterPro" id="IPR037235">
    <property type="entry name" value="TRCF-like_C_D7"/>
</dbReference>
<dbReference type="SUPFAM" id="SSF141259">
    <property type="entry name" value="CarD-like"/>
    <property type="match status" value="1"/>
</dbReference>
<feature type="domain" description="Helicase ATP-binding" evidence="14">
    <location>
        <begin position="633"/>
        <end position="794"/>
    </location>
</feature>
<evidence type="ECO:0000256" key="3">
    <source>
        <dbReference type="ARBA" id="ARBA00022741"/>
    </source>
</evidence>
<dbReference type="GO" id="GO:0016787">
    <property type="term" value="F:hydrolase activity"/>
    <property type="evidence" value="ECO:0007669"/>
    <property type="project" value="UniProtKB-KW"/>
</dbReference>
<evidence type="ECO:0000259" key="15">
    <source>
        <dbReference type="PROSITE" id="PS51194"/>
    </source>
</evidence>
<evidence type="ECO:0000313" key="19">
    <source>
        <dbReference type="Proteomes" id="UP001321249"/>
    </source>
</evidence>
<evidence type="ECO:0000256" key="13">
    <source>
        <dbReference type="HAMAP-Rule" id="MF_00969"/>
    </source>
</evidence>
<dbReference type="InterPro" id="IPR041471">
    <property type="entry name" value="UvrB_inter"/>
</dbReference>
<organism evidence="17 18">
    <name type="scientific">Candidatus Lucifugimonas marina</name>
    <dbReference type="NCBI Taxonomy" id="3038979"/>
    <lineage>
        <taxon>Bacteria</taxon>
        <taxon>Bacillati</taxon>
        <taxon>Chloroflexota</taxon>
        <taxon>Dehalococcoidia</taxon>
        <taxon>SAR202 cluster</taxon>
        <taxon>Candidatus Lucifugimonadales</taxon>
        <taxon>Candidatus Lucifugimonadaceae</taxon>
        <taxon>Candidatus Lucifugimonas</taxon>
    </lineage>
</organism>
<dbReference type="InterPro" id="IPR036101">
    <property type="entry name" value="CarD-like/TRCF_RID_sf"/>
</dbReference>
<sequence length="1190" mass="131820">MSLSGLLPLLGETEQFAALLNSLRAPRAQAAVIAPGPATECTVAALWRESGAPVFVLTPNPESARKLHDRLFTWLGDDAPVFHFSESEDIPFERYVPDRGASHNRLRALAAMRGEVKGAKQPLVICSVNAASQATLERPVFDSSTHTLSVRNRIKLDPLIKQWVEMGYVHEPTVEIHGTFSRRGGILDIFPVSRDRPVRIELFDDEIESIRHFDPGTQRSAGKVRTVTIPPALETLPRLADQDRVQEQLGKMDLIGTSEEAQRRIPSELSHALEGEVLDEISFYAGFFNLGNVFDFLPAESLMVVLRPGAIEETARGADRRMSTLREAKEKRGDVPIGFAQPHIEWGFISDAIDARPKSVTLSPWGIDAESLPGGSMPLPLKLPTLVSSGVETALEVVRKGIPEKKRTVVITNHAQRFHELAEEAGVETSLVKTIDTAPEPGEIHVVTGHLLTGFSIEAADGTEVSILSDAEVFGIQKERRRVRKRPIRKGPALETLKPNSFVVHVEHGVAKFLGTEVMGSEGQEYLVLEYAEDDKLYVPTEHLDRIQLYHGTADSSPKLTRLGTQEWSKARARAKKATEQLAGELIALYASRKVATGFAATPDTPWQDSLEASFPFEETPDQLTTIEAVKADMESSQPMDRLVCGDVGYGKTEIALRAAFKTVQSGRQVAILVPTTVLAQQHLETFSERLEPFPATVDMLSRFRTDKQQKQTIKGVTDGSVDIVIGTHRLLQKDVRFKDLGLVIIDEEHKFGVSHKERLKRLRTQVDVMTVSATPIPRTLHMSLAGVRDMSTIETPPEERLPIKTYVSEESDDLTREAILRELDRGGQVFYLHNRVKDIELVANKLQKLVPEANVQIGHGQMGEDELEKVMAAFDRHEFDVLLCTTIIESGVDLPNANTLIVDRADMFGLSQLYQIRGRIGRGTNRAYAYMMVPRAKALTEQAEQRLNTILAATELGAGYQIALRDLEIRGIGNLLGAEQSGQISAIGFDLYTKLLADAVRQLKEADGTDGEVEPAPPEFSTVRVDIGIDARIPDSYIEDLAQRLSIYQRLARMQTVEEINDIDEEIRDRFGPMPTHVKLLMKSTHMRVMAESVGVELISAKETRATMTLSQPTGGAREPLQKQLGRGVDVGHMQIRVDIDRDDPEWIDELMAVMDQLKMFQERMIQMMEMAAAMEAEAAAGASPMSAG</sequence>
<dbReference type="SMART" id="SM00490">
    <property type="entry name" value="HELICc"/>
    <property type="match status" value="1"/>
</dbReference>
<dbReference type="EC" id="3.6.4.-" evidence="13"/>
<evidence type="ECO:0000259" key="14">
    <source>
        <dbReference type="PROSITE" id="PS51192"/>
    </source>
</evidence>
<dbReference type="Proteomes" id="UP001219901">
    <property type="component" value="Chromosome"/>
</dbReference>
<comment type="similarity">
    <text evidence="11 13">In the C-terminal section; belongs to the helicase family. RecG subfamily.</text>
</comment>
<dbReference type="InterPro" id="IPR003711">
    <property type="entry name" value="CarD-like/TRCF_RID"/>
</dbReference>
<reference evidence="17" key="2">
    <citation type="journal article" date="2023" name="Nat. Commun.">
        <title>Cultivation of marine bacteria of the SAR202 clade.</title>
        <authorList>
            <person name="Lim Y."/>
            <person name="Seo J.H."/>
            <person name="Giovannoni S.J."/>
            <person name="Kang I."/>
            <person name="Cho J.C."/>
        </authorList>
    </citation>
    <scope>NUCLEOTIDE SEQUENCE</scope>
    <source>
        <strain evidence="17">JH1073</strain>
    </source>
</reference>
<evidence type="ECO:0000256" key="7">
    <source>
        <dbReference type="ARBA" id="ARBA00022840"/>
    </source>
</evidence>
<dbReference type="PROSITE" id="PS51194">
    <property type="entry name" value="HELICASE_CTER"/>
    <property type="match status" value="1"/>
</dbReference>
<evidence type="ECO:0000313" key="17">
    <source>
        <dbReference type="EMBL" id="WFG38347.1"/>
    </source>
</evidence>
<dbReference type="HAMAP" id="MF_00969">
    <property type="entry name" value="TRCF"/>
    <property type="match status" value="1"/>
</dbReference>
<evidence type="ECO:0000256" key="1">
    <source>
        <dbReference type="ARBA" id="ARBA00004496"/>
    </source>
</evidence>
<proteinExistence type="inferred from homology"/>
<dbReference type="Pfam" id="PF02559">
    <property type="entry name" value="CarD_TRCF_RID"/>
    <property type="match status" value="1"/>
</dbReference>
<dbReference type="EMBL" id="CP046147">
    <property type="protein sequence ID" value="WFG38347.1"/>
    <property type="molecule type" value="Genomic_DNA"/>
</dbReference>
<keyword evidence="5 13" id="KW-0378">Hydrolase</keyword>
<dbReference type="PANTHER" id="PTHR47964:SF1">
    <property type="entry name" value="ATP-DEPENDENT DNA HELICASE HOMOLOG RECG, CHLOROPLASTIC"/>
    <property type="match status" value="1"/>
</dbReference>
<dbReference type="SUPFAM" id="SSF52540">
    <property type="entry name" value="P-loop containing nucleoside triphosphate hydrolases"/>
    <property type="match status" value="3"/>
</dbReference>
<dbReference type="InterPro" id="IPR047112">
    <property type="entry name" value="RecG/Mfd"/>
</dbReference>
<name>A0AAJ6CSI2_9CHLR</name>
<keyword evidence="8 13" id="KW-0238">DNA-binding</keyword>
<evidence type="ECO:0000256" key="12">
    <source>
        <dbReference type="ARBA" id="ARBA00070128"/>
    </source>
</evidence>
<dbReference type="GO" id="GO:0005524">
    <property type="term" value="F:ATP binding"/>
    <property type="evidence" value="ECO:0007669"/>
    <property type="project" value="UniProtKB-UniRule"/>
</dbReference>
<comment type="subcellular location">
    <subcellularLocation>
        <location evidence="1 13">Cytoplasm</location>
    </subcellularLocation>
</comment>
<dbReference type="FunFam" id="3.40.50.300:FF:000546">
    <property type="entry name" value="Transcription-repair-coupling factor"/>
    <property type="match status" value="1"/>
</dbReference>